<keyword evidence="1" id="KW-0812">Transmembrane</keyword>
<comment type="caution">
    <text evidence="2">The sequence shown here is derived from an EMBL/GenBank/DDBJ whole genome shotgun (WGS) entry which is preliminary data.</text>
</comment>
<proteinExistence type="predicted"/>
<accession>A0ABR2EB90</accession>
<feature type="transmembrane region" description="Helical" evidence="1">
    <location>
        <begin position="49"/>
        <end position="69"/>
    </location>
</feature>
<evidence type="ECO:0000256" key="1">
    <source>
        <dbReference type="SAM" id="Phobius"/>
    </source>
</evidence>
<name>A0ABR2EB90_9ROSI</name>
<organism evidence="2 3">
    <name type="scientific">Hibiscus sabdariffa</name>
    <name type="common">roselle</name>
    <dbReference type="NCBI Taxonomy" id="183260"/>
    <lineage>
        <taxon>Eukaryota</taxon>
        <taxon>Viridiplantae</taxon>
        <taxon>Streptophyta</taxon>
        <taxon>Embryophyta</taxon>
        <taxon>Tracheophyta</taxon>
        <taxon>Spermatophyta</taxon>
        <taxon>Magnoliopsida</taxon>
        <taxon>eudicotyledons</taxon>
        <taxon>Gunneridae</taxon>
        <taxon>Pentapetalae</taxon>
        <taxon>rosids</taxon>
        <taxon>malvids</taxon>
        <taxon>Malvales</taxon>
        <taxon>Malvaceae</taxon>
        <taxon>Malvoideae</taxon>
        <taxon>Hibiscus</taxon>
    </lineage>
</organism>
<dbReference type="EMBL" id="JBBPBM010000017">
    <property type="protein sequence ID" value="KAK8556822.1"/>
    <property type="molecule type" value="Genomic_DNA"/>
</dbReference>
<sequence>MRGTAKLPLQKGGGGTLSFPDGRWLPTKQVFGLLLFSASPRLVSVTLDLLSRFFTIFLVLLWPIGGANFGSKNHA</sequence>
<gene>
    <name evidence="2" type="ORF">V6N12_003215</name>
</gene>
<keyword evidence="3" id="KW-1185">Reference proteome</keyword>
<keyword evidence="1" id="KW-0472">Membrane</keyword>
<evidence type="ECO:0000313" key="3">
    <source>
        <dbReference type="Proteomes" id="UP001472677"/>
    </source>
</evidence>
<protein>
    <submittedName>
        <fullName evidence="2">Uncharacterized protein</fullName>
    </submittedName>
</protein>
<dbReference type="Proteomes" id="UP001472677">
    <property type="component" value="Unassembled WGS sequence"/>
</dbReference>
<reference evidence="2 3" key="1">
    <citation type="journal article" date="2024" name="G3 (Bethesda)">
        <title>Genome assembly of Hibiscus sabdariffa L. provides insights into metabolisms of medicinal natural products.</title>
        <authorList>
            <person name="Kim T."/>
        </authorList>
    </citation>
    <scope>NUCLEOTIDE SEQUENCE [LARGE SCALE GENOMIC DNA]</scope>
    <source>
        <strain evidence="2">TK-2024</strain>
        <tissue evidence="2">Old leaves</tissue>
    </source>
</reference>
<evidence type="ECO:0000313" key="2">
    <source>
        <dbReference type="EMBL" id="KAK8556822.1"/>
    </source>
</evidence>
<keyword evidence="1" id="KW-1133">Transmembrane helix</keyword>